<feature type="domain" description="Anti sigma-E protein RseA N-terminal" evidence="2">
    <location>
        <begin position="2"/>
        <end position="79"/>
    </location>
</feature>
<dbReference type="InterPro" id="IPR052383">
    <property type="entry name" value="Anti-sigma-E_RseA-like"/>
</dbReference>
<keyword evidence="1" id="KW-0812">Transmembrane</keyword>
<dbReference type="EMBL" id="CP022187">
    <property type="protein sequence ID" value="AWI77499.1"/>
    <property type="molecule type" value="Genomic_DNA"/>
</dbReference>
<dbReference type="InterPro" id="IPR005572">
    <property type="entry name" value="Anti-sigma_E_RseA_N"/>
</dbReference>
<dbReference type="Pfam" id="PF03872">
    <property type="entry name" value="RseA_N"/>
    <property type="match status" value="1"/>
</dbReference>
<dbReference type="GO" id="GO:0016989">
    <property type="term" value="F:sigma factor antagonist activity"/>
    <property type="evidence" value="ECO:0007669"/>
    <property type="project" value="InterPro"/>
</dbReference>
<sequence length="180" mass="19333">MNEKLSALMDGDLDNQSVRLMVDRLNREDSLKKDWDVYCLIGDVIRGDQQGAPDMVARVMSGLDDEPTVLAPRPMPAEASRRAVWHSLMPIAASVMGVAVVGLVAATMYTGDAGIAPVAAVPRVVTMAPVQNVSVTVPASVETRHREYLFVHQASTGAGPMPSALQYVRTVSAQSEETSR</sequence>
<reference evidence="3 4" key="1">
    <citation type="submission" date="2017-06" db="EMBL/GenBank/DDBJ databases">
        <title>Azoarcus.</title>
        <authorList>
            <person name="Woo J.-H."/>
            <person name="Kim H.-S."/>
        </authorList>
    </citation>
    <scope>NUCLEOTIDE SEQUENCE [LARGE SCALE GENOMIC DNA]</scope>
    <source>
        <strain evidence="3 4">TSPY31</strain>
    </source>
</reference>
<dbReference type="InterPro" id="IPR036147">
    <property type="entry name" value="Anti-sigma_E_RseA_N_sf"/>
</dbReference>
<evidence type="ECO:0000313" key="3">
    <source>
        <dbReference type="EMBL" id="AWI77499.1"/>
    </source>
</evidence>
<dbReference type="Gene3D" id="1.10.10.880">
    <property type="entry name" value="Anti sigma-E protein RseA, N-terminal domain"/>
    <property type="match status" value="1"/>
</dbReference>
<keyword evidence="1" id="KW-0472">Membrane</keyword>
<protein>
    <submittedName>
        <fullName evidence="3">Anti-sigma 24 factor</fullName>
    </submittedName>
</protein>
<organism evidence="3 4">
    <name type="scientific">Parazoarcus communis</name>
    <dbReference type="NCBI Taxonomy" id="41977"/>
    <lineage>
        <taxon>Bacteria</taxon>
        <taxon>Pseudomonadati</taxon>
        <taxon>Pseudomonadota</taxon>
        <taxon>Betaproteobacteria</taxon>
        <taxon>Rhodocyclales</taxon>
        <taxon>Zoogloeaceae</taxon>
        <taxon>Parazoarcus</taxon>
    </lineage>
</organism>
<evidence type="ECO:0000256" key="1">
    <source>
        <dbReference type="SAM" id="Phobius"/>
    </source>
</evidence>
<dbReference type="AlphaFoldDB" id="A0A2U8GUW8"/>
<dbReference type="RefSeq" id="WP_108951197.1">
    <property type="nucleotide sequence ID" value="NZ_CP022187.1"/>
</dbReference>
<dbReference type="SUPFAM" id="SSF89069">
    <property type="entry name" value="N-terminal, cytoplasmic domain of anti-sigmaE factor RseA"/>
    <property type="match status" value="1"/>
</dbReference>
<evidence type="ECO:0000259" key="2">
    <source>
        <dbReference type="Pfam" id="PF03872"/>
    </source>
</evidence>
<dbReference type="PANTHER" id="PTHR38104:SF1">
    <property type="entry name" value="ANTI-SIGMA-E FACTOR RSEA"/>
    <property type="match status" value="1"/>
</dbReference>
<proteinExistence type="predicted"/>
<keyword evidence="4" id="KW-1185">Reference proteome</keyword>
<dbReference type="PANTHER" id="PTHR38104">
    <property type="match status" value="1"/>
</dbReference>
<dbReference type="KEGG" id="acom:CEW83_04160"/>
<feature type="transmembrane region" description="Helical" evidence="1">
    <location>
        <begin position="83"/>
        <end position="109"/>
    </location>
</feature>
<gene>
    <name evidence="3" type="ORF">CEW83_04160</name>
</gene>
<keyword evidence="1" id="KW-1133">Transmembrane helix</keyword>
<dbReference type="Proteomes" id="UP000244930">
    <property type="component" value="Chromosome"/>
</dbReference>
<dbReference type="CDD" id="cd16328">
    <property type="entry name" value="RseA_N"/>
    <property type="match status" value="1"/>
</dbReference>
<accession>A0A2U8GUW8</accession>
<name>A0A2U8GUW8_9RHOO</name>
<evidence type="ECO:0000313" key="4">
    <source>
        <dbReference type="Proteomes" id="UP000244930"/>
    </source>
</evidence>